<name>A0A1I4B132_9LACT</name>
<sequence length="157" mass="18494">MDYNDYLNSISERFSNMEEIKIGESLVRVSYEEKFKIQWVATKLKIFSFIHYIDKVDIGTIENYSSVCTKYASKKHKGLPRGLQNGVVSFNVLVSDFVTDEAIEFVTSRPKKHFSLFETPIIYDISRSKLYYYEGTPIWGSMYNNYLRSYIEDHFNL</sequence>
<dbReference type="AlphaFoldDB" id="A0A1I4B132"/>
<reference evidence="2" key="1">
    <citation type="submission" date="2016-10" db="EMBL/GenBank/DDBJ databases">
        <authorList>
            <person name="Varghese N."/>
            <person name="Submissions S."/>
        </authorList>
    </citation>
    <scope>NUCLEOTIDE SEQUENCE [LARGE SCALE GENOMIC DNA]</scope>
    <source>
        <strain evidence="2">DSM 16108</strain>
    </source>
</reference>
<evidence type="ECO:0000313" key="2">
    <source>
        <dbReference type="Proteomes" id="UP000199589"/>
    </source>
</evidence>
<proteinExistence type="predicted"/>
<dbReference type="RefSeq" id="WP_072693657.1">
    <property type="nucleotide sequence ID" value="NZ_FOSJ01000059.1"/>
</dbReference>
<dbReference type="Proteomes" id="UP000199589">
    <property type="component" value="Unassembled WGS sequence"/>
</dbReference>
<dbReference type="OrthoDB" id="1431494at2"/>
<dbReference type="EMBL" id="FOSJ01000059">
    <property type="protein sequence ID" value="SFK62253.1"/>
    <property type="molecule type" value="Genomic_DNA"/>
</dbReference>
<protein>
    <submittedName>
        <fullName evidence="1">Uncharacterized protein</fullName>
    </submittedName>
</protein>
<gene>
    <name evidence="1" type="ORF">SAMN04488569_10595</name>
</gene>
<accession>A0A1I4B132</accession>
<keyword evidence="2" id="KW-1185">Reference proteome</keyword>
<evidence type="ECO:0000313" key="1">
    <source>
        <dbReference type="EMBL" id="SFK62253.1"/>
    </source>
</evidence>
<organism evidence="1 2">
    <name type="scientific">Marinilactibacillus piezotolerans</name>
    <dbReference type="NCBI Taxonomy" id="258723"/>
    <lineage>
        <taxon>Bacteria</taxon>
        <taxon>Bacillati</taxon>
        <taxon>Bacillota</taxon>
        <taxon>Bacilli</taxon>
        <taxon>Lactobacillales</taxon>
        <taxon>Carnobacteriaceae</taxon>
        <taxon>Marinilactibacillus</taxon>
    </lineage>
</organism>